<dbReference type="EMBL" id="HBHW01044046">
    <property type="protein sequence ID" value="CAE0066123.1"/>
    <property type="molecule type" value="Transcribed_RNA"/>
</dbReference>
<keyword evidence="2" id="KW-0678">Repressor</keyword>
<feature type="coiled-coil region" evidence="6">
    <location>
        <begin position="8"/>
        <end position="67"/>
    </location>
</feature>
<evidence type="ECO:0000256" key="1">
    <source>
        <dbReference type="ARBA" id="ARBA00004123"/>
    </source>
</evidence>
<feature type="compositionally biased region" description="Polar residues" evidence="7">
    <location>
        <begin position="175"/>
        <end position="186"/>
    </location>
</feature>
<dbReference type="EMBL" id="HBHW01044035">
    <property type="protein sequence ID" value="CAE0066112.1"/>
    <property type="molecule type" value="Transcribed_RNA"/>
</dbReference>
<evidence type="ECO:0000313" key="10">
    <source>
        <dbReference type="EMBL" id="CAE0066116.1"/>
    </source>
</evidence>
<name>A0A7S3A9P6_9RHOD</name>
<evidence type="ECO:0000313" key="9">
    <source>
        <dbReference type="EMBL" id="CAE0066115.1"/>
    </source>
</evidence>
<dbReference type="InterPro" id="IPR013907">
    <property type="entry name" value="Sds3"/>
</dbReference>
<feature type="region of interest" description="Disordered" evidence="7">
    <location>
        <begin position="175"/>
        <end position="198"/>
    </location>
</feature>
<keyword evidence="3" id="KW-0805">Transcription regulation</keyword>
<evidence type="ECO:0000313" key="12">
    <source>
        <dbReference type="EMBL" id="CAE0066123.1"/>
    </source>
</evidence>
<gene>
    <name evidence="8" type="ORF">RMAR00112_LOCUS34184</name>
    <name evidence="9" type="ORF">RMAR00112_LOCUS34187</name>
    <name evidence="10" type="ORF">RMAR00112_LOCUS34188</name>
    <name evidence="11" type="ORF">RMAR00112_LOCUS34191</name>
    <name evidence="12" type="ORF">RMAR00112_LOCUS34195</name>
    <name evidence="13" type="ORF">RMAR00112_LOCUS34197</name>
</gene>
<evidence type="ECO:0000256" key="5">
    <source>
        <dbReference type="ARBA" id="ARBA00023242"/>
    </source>
</evidence>
<proteinExistence type="predicted"/>
<evidence type="ECO:0000256" key="4">
    <source>
        <dbReference type="ARBA" id="ARBA00023163"/>
    </source>
</evidence>
<dbReference type="GO" id="GO:0010468">
    <property type="term" value="P:regulation of gene expression"/>
    <property type="evidence" value="ECO:0007669"/>
    <property type="project" value="UniProtKB-ARBA"/>
</dbReference>
<evidence type="ECO:0000313" key="13">
    <source>
        <dbReference type="EMBL" id="CAE0066125.1"/>
    </source>
</evidence>
<evidence type="ECO:0000313" key="8">
    <source>
        <dbReference type="EMBL" id="CAE0066112.1"/>
    </source>
</evidence>
<dbReference type="Pfam" id="PF08598">
    <property type="entry name" value="Sds3"/>
    <property type="match status" value="1"/>
</dbReference>
<evidence type="ECO:0000256" key="6">
    <source>
        <dbReference type="SAM" id="Coils"/>
    </source>
</evidence>
<dbReference type="PANTHER" id="PTHR21964">
    <property type="entry name" value="BREAST CANCER METASTASIS-SUPPRESSOR 1"/>
    <property type="match status" value="1"/>
</dbReference>
<keyword evidence="6" id="KW-0175">Coiled coil</keyword>
<reference evidence="10" key="1">
    <citation type="submission" date="2021-01" db="EMBL/GenBank/DDBJ databases">
        <authorList>
            <person name="Corre E."/>
            <person name="Pelletier E."/>
            <person name="Niang G."/>
            <person name="Scheremetjew M."/>
            <person name="Finn R."/>
            <person name="Kale V."/>
            <person name="Holt S."/>
            <person name="Cochrane G."/>
            <person name="Meng A."/>
            <person name="Brown T."/>
            <person name="Cohen L."/>
        </authorList>
    </citation>
    <scope>NUCLEOTIDE SEQUENCE</scope>
    <source>
        <strain evidence="10">CCMP 769</strain>
    </source>
</reference>
<sequence>MPSESHDEEHESMRIQQLEDDLKVLKKEHEEILAGENGEYRKELEDLEKKKQQRVRMADEIRTFQLENSEKCFEAEVKQAWDEFEADKRYYREKIFSSFSNRRKKLYSFLPRALRKQLNRRGKNATPEDIYCAGLLGGVQKEGLLRVSLTWDELQHDIEAMLLGLETVMPPKITSIPQHRPSSQYGNARDQGKDRGGRPVVEVTYSRGVLHVRRERFEESNTVAVQSNSTGKRFLGVITSISPKELYVATSSSSNPQKVYISHLRAGKKTITHA</sequence>
<accession>A0A7S3A9P6</accession>
<keyword evidence="5" id="KW-0539">Nucleus</keyword>
<dbReference type="AlphaFoldDB" id="A0A7S3A9P6"/>
<dbReference type="EMBL" id="HBHW01044039">
    <property type="protein sequence ID" value="CAE0066116.1"/>
    <property type="molecule type" value="Transcribed_RNA"/>
</dbReference>
<dbReference type="SMART" id="SM01401">
    <property type="entry name" value="Sds3"/>
    <property type="match status" value="1"/>
</dbReference>
<keyword evidence="4" id="KW-0804">Transcription</keyword>
<dbReference type="EMBL" id="HBHW01044042">
    <property type="protein sequence ID" value="CAE0066119.1"/>
    <property type="molecule type" value="Transcribed_RNA"/>
</dbReference>
<organism evidence="10">
    <name type="scientific">Rhodosorus marinus</name>
    <dbReference type="NCBI Taxonomy" id="101924"/>
    <lineage>
        <taxon>Eukaryota</taxon>
        <taxon>Rhodophyta</taxon>
        <taxon>Stylonematophyceae</taxon>
        <taxon>Stylonematales</taxon>
        <taxon>Stylonemataceae</taxon>
        <taxon>Rhodosorus</taxon>
    </lineage>
</organism>
<dbReference type="EMBL" id="HBHW01044048">
    <property type="protein sequence ID" value="CAE0066125.1"/>
    <property type="molecule type" value="Transcribed_RNA"/>
</dbReference>
<evidence type="ECO:0000256" key="2">
    <source>
        <dbReference type="ARBA" id="ARBA00022491"/>
    </source>
</evidence>
<comment type="subcellular location">
    <subcellularLocation>
        <location evidence="1">Nucleus</location>
    </subcellularLocation>
</comment>
<dbReference type="GO" id="GO:0005654">
    <property type="term" value="C:nucleoplasm"/>
    <property type="evidence" value="ECO:0007669"/>
    <property type="project" value="UniProtKB-ARBA"/>
</dbReference>
<evidence type="ECO:0000256" key="7">
    <source>
        <dbReference type="SAM" id="MobiDB-lite"/>
    </source>
</evidence>
<evidence type="ECO:0000256" key="3">
    <source>
        <dbReference type="ARBA" id="ARBA00023015"/>
    </source>
</evidence>
<protein>
    <submittedName>
        <fullName evidence="10">Uncharacterized protein</fullName>
    </submittedName>
</protein>
<dbReference type="EMBL" id="HBHW01044038">
    <property type="protein sequence ID" value="CAE0066115.1"/>
    <property type="molecule type" value="Transcribed_RNA"/>
</dbReference>
<evidence type="ECO:0000313" key="11">
    <source>
        <dbReference type="EMBL" id="CAE0066119.1"/>
    </source>
</evidence>